<dbReference type="Proteomes" id="UP000006056">
    <property type="component" value="Chromosome"/>
</dbReference>
<organism evidence="4 5">
    <name type="scientific">Terriglobus roseus (strain DSM 18391 / NRRL B-41598 / KBS 63)</name>
    <dbReference type="NCBI Taxonomy" id="926566"/>
    <lineage>
        <taxon>Bacteria</taxon>
        <taxon>Pseudomonadati</taxon>
        <taxon>Acidobacteriota</taxon>
        <taxon>Terriglobia</taxon>
        <taxon>Terriglobales</taxon>
        <taxon>Acidobacteriaceae</taxon>
        <taxon>Terriglobus</taxon>
    </lineage>
</organism>
<dbReference type="NCBIfam" id="TIGR01682">
    <property type="entry name" value="moaD"/>
    <property type="match status" value="1"/>
</dbReference>
<accession>I3ZJN0</accession>
<evidence type="ECO:0000256" key="1">
    <source>
        <dbReference type="ARBA" id="ARBA00022741"/>
    </source>
</evidence>
<sequence length="90" mass="10050">MQVNVLFFGVLREAIGASETVEVADMTTVADLLTYFEERSREDLAEMWPRIAVAVNREYVGREHVLMEEDEVALLPPVSGGASTRDTYAD</sequence>
<dbReference type="GO" id="GO:1990133">
    <property type="term" value="C:molybdopterin adenylyltransferase complex"/>
    <property type="evidence" value="ECO:0007669"/>
    <property type="project" value="TreeGrafter"/>
</dbReference>
<dbReference type="InterPro" id="IPR016155">
    <property type="entry name" value="Mopterin_synth/thiamin_S_b"/>
</dbReference>
<dbReference type="AlphaFoldDB" id="I3ZJN0"/>
<proteinExistence type="inferred from homology"/>
<dbReference type="UniPathway" id="UPA00344"/>
<dbReference type="InterPro" id="IPR044672">
    <property type="entry name" value="MOCS2A"/>
</dbReference>
<dbReference type="RefSeq" id="WP_014786709.1">
    <property type="nucleotide sequence ID" value="NC_018014.1"/>
</dbReference>
<dbReference type="Gene3D" id="3.10.20.30">
    <property type="match status" value="1"/>
</dbReference>
<reference evidence="4 5" key="1">
    <citation type="submission" date="2012-06" db="EMBL/GenBank/DDBJ databases">
        <title>Complete genome of Terriglobus roseus DSM 18391.</title>
        <authorList>
            <consortium name="US DOE Joint Genome Institute (JGI-PGF)"/>
            <person name="Lucas S."/>
            <person name="Copeland A."/>
            <person name="Lapidus A."/>
            <person name="Glavina del Rio T."/>
            <person name="Dalin E."/>
            <person name="Tice H."/>
            <person name="Bruce D."/>
            <person name="Goodwin L."/>
            <person name="Pitluck S."/>
            <person name="Peters L."/>
            <person name="Mikhailova N."/>
            <person name="Munk A.C.C."/>
            <person name="Kyrpides N."/>
            <person name="Mavromatis K."/>
            <person name="Ivanova N."/>
            <person name="Brettin T."/>
            <person name="Detter J.C."/>
            <person name="Han C."/>
            <person name="Larimer F."/>
            <person name="Land M."/>
            <person name="Hauser L."/>
            <person name="Markowitz V."/>
            <person name="Cheng J.-F."/>
            <person name="Hugenholtz P."/>
            <person name="Woyke T."/>
            <person name="Wu D."/>
            <person name="Brambilla E."/>
            <person name="Klenk H.-P."/>
            <person name="Eisen J.A."/>
        </authorList>
    </citation>
    <scope>NUCLEOTIDE SEQUENCE [LARGE SCALE GENOMIC DNA]</scope>
    <source>
        <strain evidence="5">DSM 18391 / NRRL B-41598 / KBS 63</strain>
    </source>
</reference>
<dbReference type="InterPro" id="IPR003749">
    <property type="entry name" value="ThiS/MoaD-like"/>
</dbReference>
<dbReference type="SUPFAM" id="SSF54285">
    <property type="entry name" value="MoaD/ThiS"/>
    <property type="match status" value="1"/>
</dbReference>
<evidence type="ECO:0000256" key="3">
    <source>
        <dbReference type="ARBA" id="ARBA00024247"/>
    </source>
</evidence>
<protein>
    <recommendedName>
        <fullName evidence="3">Molybdopterin synthase sulfur carrier subunit</fullName>
    </recommendedName>
</protein>
<dbReference type="GO" id="GO:0006777">
    <property type="term" value="P:Mo-molybdopterin cofactor biosynthetic process"/>
    <property type="evidence" value="ECO:0007669"/>
    <property type="project" value="InterPro"/>
</dbReference>
<dbReference type="PANTHER" id="PTHR33359">
    <property type="entry name" value="MOLYBDOPTERIN SYNTHASE SULFUR CARRIER SUBUNIT"/>
    <property type="match status" value="1"/>
</dbReference>
<dbReference type="KEGG" id="trs:Terro_3230"/>
<dbReference type="GO" id="GO:0000166">
    <property type="term" value="F:nucleotide binding"/>
    <property type="evidence" value="ECO:0007669"/>
    <property type="project" value="UniProtKB-KW"/>
</dbReference>
<dbReference type="InterPro" id="IPR012675">
    <property type="entry name" value="Beta-grasp_dom_sf"/>
</dbReference>
<dbReference type="HOGENOM" id="CLU_114601_4_3_0"/>
<comment type="similarity">
    <text evidence="2">Belongs to the MoaD family.</text>
</comment>
<dbReference type="PANTHER" id="PTHR33359:SF1">
    <property type="entry name" value="MOLYBDOPTERIN SYNTHASE SULFUR CARRIER SUBUNIT"/>
    <property type="match status" value="1"/>
</dbReference>
<name>I3ZJN0_TERRK</name>
<evidence type="ECO:0000313" key="4">
    <source>
        <dbReference type="EMBL" id="AFL89448.1"/>
    </source>
</evidence>
<evidence type="ECO:0000256" key="2">
    <source>
        <dbReference type="ARBA" id="ARBA00024200"/>
    </source>
</evidence>
<dbReference type="Pfam" id="PF02597">
    <property type="entry name" value="ThiS"/>
    <property type="match status" value="1"/>
</dbReference>
<dbReference type="CDD" id="cd00754">
    <property type="entry name" value="Ubl_MoaD"/>
    <property type="match status" value="1"/>
</dbReference>
<keyword evidence="1" id="KW-0547">Nucleotide-binding</keyword>
<keyword evidence="5" id="KW-1185">Reference proteome</keyword>
<gene>
    <name evidence="4" type="ordered locus">Terro_3230</name>
</gene>
<evidence type="ECO:0000313" key="5">
    <source>
        <dbReference type="Proteomes" id="UP000006056"/>
    </source>
</evidence>
<dbReference type="STRING" id="926566.Terro_3230"/>
<dbReference type="EMBL" id="CP003379">
    <property type="protein sequence ID" value="AFL89448.1"/>
    <property type="molecule type" value="Genomic_DNA"/>
</dbReference>
<dbReference type="eggNOG" id="COG1977">
    <property type="taxonomic scope" value="Bacteria"/>
</dbReference>